<dbReference type="AlphaFoldDB" id="A0A379LLM2"/>
<organism evidence="1 2">
    <name type="scientific">Psychrobacter phenylpyruvicus</name>
    <dbReference type="NCBI Taxonomy" id="29432"/>
    <lineage>
        <taxon>Bacteria</taxon>
        <taxon>Pseudomonadati</taxon>
        <taxon>Pseudomonadota</taxon>
        <taxon>Gammaproteobacteria</taxon>
        <taxon>Moraxellales</taxon>
        <taxon>Moraxellaceae</taxon>
        <taxon>Psychrobacter</taxon>
    </lineage>
</organism>
<protein>
    <submittedName>
        <fullName evidence="1">Uncharacterized protein</fullName>
    </submittedName>
</protein>
<dbReference type="Proteomes" id="UP000254123">
    <property type="component" value="Unassembled WGS sequence"/>
</dbReference>
<reference evidence="1 2" key="1">
    <citation type="submission" date="2018-06" db="EMBL/GenBank/DDBJ databases">
        <authorList>
            <consortium name="Pathogen Informatics"/>
            <person name="Doyle S."/>
        </authorList>
    </citation>
    <scope>NUCLEOTIDE SEQUENCE [LARGE SCALE GENOMIC DNA]</scope>
    <source>
        <strain evidence="1 2">NCTC10526</strain>
    </source>
</reference>
<accession>A0A379LLM2</accession>
<name>A0A379LLM2_9GAMM</name>
<evidence type="ECO:0000313" key="1">
    <source>
        <dbReference type="EMBL" id="SUD91443.1"/>
    </source>
</evidence>
<dbReference type="EMBL" id="UGVC01000001">
    <property type="protein sequence ID" value="SUD91443.1"/>
    <property type="molecule type" value="Genomic_DNA"/>
</dbReference>
<proteinExistence type="predicted"/>
<evidence type="ECO:0000313" key="2">
    <source>
        <dbReference type="Proteomes" id="UP000254123"/>
    </source>
</evidence>
<sequence length="120" mass="13602">MQKIIAIYNANGSLLGEMRYVFDKVFFNKHCALCDITHGMSYKAKSTWLEQVESFAIPIETLHLDEIGDDIRQVIADKMPCVVIVDGDSINIVMSDEELQACGCDPEQFFERLRVNIANI</sequence>
<gene>
    <name evidence="1" type="ORF">NCTC10526_01806</name>
</gene>
<keyword evidence="2" id="KW-1185">Reference proteome</keyword>
<dbReference type="RefSeq" id="WP_028857961.1">
    <property type="nucleotide sequence ID" value="NZ_CAJHAQ010000001.1"/>
</dbReference>